<evidence type="ECO:0000256" key="4">
    <source>
        <dbReference type="ARBA" id="ARBA00022741"/>
    </source>
</evidence>
<dbReference type="PANTHER" id="PTHR44936:SF10">
    <property type="entry name" value="SENSOR PROTEIN RSTB"/>
    <property type="match status" value="1"/>
</dbReference>
<feature type="region of interest" description="Disordered" evidence="7">
    <location>
        <begin position="67"/>
        <end position="88"/>
    </location>
</feature>
<dbReference type="PRINTS" id="PR00344">
    <property type="entry name" value="BCTRLSENSOR"/>
</dbReference>
<dbReference type="InterPro" id="IPR004358">
    <property type="entry name" value="Sig_transdc_His_kin-like_C"/>
</dbReference>
<name>A0ABR7RP98_9PROT</name>
<dbReference type="Gene3D" id="3.30.565.10">
    <property type="entry name" value="Histidine kinase-like ATPase, C-terminal domain"/>
    <property type="match status" value="1"/>
</dbReference>
<keyword evidence="10" id="KW-1185">Reference proteome</keyword>
<dbReference type="InterPro" id="IPR050980">
    <property type="entry name" value="2C_sensor_his_kinase"/>
</dbReference>
<dbReference type="PANTHER" id="PTHR44936">
    <property type="entry name" value="SENSOR PROTEIN CREC"/>
    <property type="match status" value="1"/>
</dbReference>
<gene>
    <name evidence="9" type="ORF">IBL26_16410</name>
</gene>
<keyword evidence="6" id="KW-0067">ATP-binding</keyword>
<evidence type="ECO:0000256" key="5">
    <source>
        <dbReference type="ARBA" id="ARBA00022777"/>
    </source>
</evidence>
<feature type="domain" description="Histidine kinase" evidence="8">
    <location>
        <begin position="52"/>
        <end position="261"/>
    </location>
</feature>
<evidence type="ECO:0000259" key="8">
    <source>
        <dbReference type="PROSITE" id="PS50109"/>
    </source>
</evidence>
<sequence length="266" mass="27864">MESLLPPLLLGGGLLTACALVSASFLLERRQVEARARQAEQELEARGRYLGLLAQEMQGHGLALLGHATAPEPPAASKPGTSKPGTPALEGRARALLGLAADVSDLLATQAGPRVLQEEATLLGPLLDEVIGQIAQALTPGRRAWRVAPELRTVTLAADRRALLGALRPVMTRVIRNTKDGDSVELRLVRADTSVAIVVEDEGTGQTAEDLNGLSVGQGTRGLGLGLVVARDLLRAHGGDLTLEAVPGIGARAWLTLPRERLVEAA</sequence>
<dbReference type="InterPro" id="IPR003594">
    <property type="entry name" value="HATPase_dom"/>
</dbReference>
<keyword evidence="5 9" id="KW-0418">Kinase</keyword>
<accession>A0ABR7RP98</accession>
<evidence type="ECO:0000256" key="2">
    <source>
        <dbReference type="ARBA" id="ARBA00012438"/>
    </source>
</evidence>
<dbReference type="InterPro" id="IPR036890">
    <property type="entry name" value="HATPase_C_sf"/>
</dbReference>
<keyword evidence="4" id="KW-0547">Nucleotide-binding</keyword>
<dbReference type="CDD" id="cd00075">
    <property type="entry name" value="HATPase"/>
    <property type="match status" value="1"/>
</dbReference>
<dbReference type="SUPFAM" id="SSF55874">
    <property type="entry name" value="ATPase domain of HSP90 chaperone/DNA topoisomerase II/histidine kinase"/>
    <property type="match status" value="1"/>
</dbReference>
<proteinExistence type="predicted"/>
<evidence type="ECO:0000256" key="1">
    <source>
        <dbReference type="ARBA" id="ARBA00000085"/>
    </source>
</evidence>
<dbReference type="Proteomes" id="UP000626026">
    <property type="component" value="Unassembled WGS sequence"/>
</dbReference>
<evidence type="ECO:0000313" key="10">
    <source>
        <dbReference type="Proteomes" id="UP000626026"/>
    </source>
</evidence>
<evidence type="ECO:0000313" key="9">
    <source>
        <dbReference type="EMBL" id="MBC9208431.1"/>
    </source>
</evidence>
<dbReference type="InterPro" id="IPR005467">
    <property type="entry name" value="His_kinase_dom"/>
</dbReference>
<dbReference type="Pfam" id="PF02518">
    <property type="entry name" value="HATPase_c"/>
    <property type="match status" value="1"/>
</dbReference>
<dbReference type="GO" id="GO:0016301">
    <property type="term" value="F:kinase activity"/>
    <property type="evidence" value="ECO:0007669"/>
    <property type="project" value="UniProtKB-KW"/>
</dbReference>
<dbReference type="PROSITE" id="PS50109">
    <property type="entry name" value="HIS_KIN"/>
    <property type="match status" value="1"/>
</dbReference>
<evidence type="ECO:0000256" key="3">
    <source>
        <dbReference type="ARBA" id="ARBA00022679"/>
    </source>
</evidence>
<comment type="catalytic activity">
    <reaction evidence="1">
        <text>ATP + protein L-histidine = ADP + protein N-phospho-L-histidine.</text>
        <dbReference type="EC" id="2.7.13.3"/>
    </reaction>
</comment>
<protein>
    <recommendedName>
        <fullName evidence="2">histidine kinase</fullName>
        <ecNumber evidence="2">2.7.13.3</ecNumber>
    </recommendedName>
</protein>
<comment type="caution">
    <text evidence="9">The sequence shown here is derived from an EMBL/GenBank/DDBJ whole genome shotgun (WGS) entry which is preliminary data.</text>
</comment>
<organism evidence="9 10">
    <name type="scientific">Teichococcus aerophilus</name>
    <dbReference type="NCBI Taxonomy" id="1224513"/>
    <lineage>
        <taxon>Bacteria</taxon>
        <taxon>Pseudomonadati</taxon>
        <taxon>Pseudomonadota</taxon>
        <taxon>Alphaproteobacteria</taxon>
        <taxon>Acetobacterales</taxon>
        <taxon>Roseomonadaceae</taxon>
        <taxon>Roseomonas</taxon>
    </lineage>
</organism>
<evidence type="ECO:0000256" key="7">
    <source>
        <dbReference type="SAM" id="MobiDB-lite"/>
    </source>
</evidence>
<dbReference type="SMART" id="SM00387">
    <property type="entry name" value="HATPase_c"/>
    <property type="match status" value="1"/>
</dbReference>
<evidence type="ECO:0000256" key="6">
    <source>
        <dbReference type="ARBA" id="ARBA00022840"/>
    </source>
</evidence>
<reference evidence="9 10" key="1">
    <citation type="journal article" date="2013" name="Int. J. Syst. Evol. Microbiol.">
        <title>Roseomonas aerophila sp. nov., isolated from air.</title>
        <authorList>
            <person name="Kim S.J."/>
            <person name="Weon H.Y."/>
            <person name="Ahn J.H."/>
            <person name="Hong S.B."/>
            <person name="Seok S.J."/>
            <person name="Whang K.S."/>
            <person name="Kwon S.W."/>
        </authorList>
    </citation>
    <scope>NUCLEOTIDE SEQUENCE [LARGE SCALE GENOMIC DNA]</scope>
    <source>
        <strain evidence="9 10">NBRC 108923</strain>
    </source>
</reference>
<dbReference type="RefSeq" id="WP_187785588.1">
    <property type="nucleotide sequence ID" value="NZ_JACTVA010000032.1"/>
</dbReference>
<dbReference type="EC" id="2.7.13.3" evidence="2"/>
<dbReference type="EMBL" id="JACTVA010000032">
    <property type="protein sequence ID" value="MBC9208431.1"/>
    <property type="molecule type" value="Genomic_DNA"/>
</dbReference>
<keyword evidence="3" id="KW-0808">Transferase</keyword>